<feature type="transmembrane region" description="Helical" evidence="10">
    <location>
        <begin position="29"/>
        <end position="49"/>
    </location>
</feature>
<dbReference type="PANTHER" id="PTHR13285:SF23">
    <property type="entry name" value="TEICHOIC ACID D-ALANYLTRANSFERASE"/>
    <property type="match status" value="1"/>
</dbReference>
<feature type="transmembrane region" description="Helical" evidence="10">
    <location>
        <begin position="174"/>
        <end position="193"/>
    </location>
</feature>
<evidence type="ECO:0000256" key="4">
    <source>
        <dbReference type="ARBA" id="ARBA00022679"/>
    </source>
</evidence>
<accession>A0ABQ2NHH8</accession>
<evidence type="ECO:0000256" key="1">
    <source>
        <dbReference type="ARBA" id="ARBA00004651"/>
    </source>
</evidence>
<gene>
    <name evidence="11" type="ORF">GCM10010992_02530</name>
</gene>
<dbReference type="InterPro" id="IPR024194">
    <property type="entry name" value="Ac/AlaTfrase_AlgI/DltB"/>
</dbReference>
<evidence type="ECO:0000256" key="6">
    <source>
        <dbReference type="ARBA" id="ARBA00022989"/>
    </source>
</evidence>
<evidence type="ECO:0000256" key="7">
    <source>
        <dbReference type="ARBA" id="ARBA00023136"/>
    </source>
</evidence>
<reference evidence="12" key="1">
    <citation type="journal article" date="2019" name="Int. J. Syst. Evol. Microbiol.">
        <title>The Global Catalogue of Microorganisms (GCM) 10K type strain sequencing project: providing services to taxonomists for standard genome sequencing and annotation.</title>
        <authorList>
            <consortium name="The Broad Institute Genomics Platform"/>
            <consortium name="The Broad Institute Genome Sequencing Center for Infectious Disease"/>
            <person name="Wu L."/>
            <person name="Ma J."/>
        </authorList>
    </citation>
    <scope>NUCLEOTIDE SEQUENCE [LARGE SCALE GENOMIC DNA]</scope>
    <source>
        <strain evidence="12">CGMCC 1.7656</strain>
    </source>
</reference>
<sequence>MKTLENLFSTFDWSAFFQQFLYDSKNPLLFNNGFFVYFFTLFILLFFLLRHHHAARRYVFTFFSLYFFYKASGWFVGLVIFSALVNYLLSNAIYKSKNKSGKTWILVLSIIFNLALLFYYKYTNFFITLSNEIFSTEFHPLNIILPIGISFFTFENLSYTIDVYRGDFKPANKFTDYLLFLSFFPKLMMGPIVRAHDFVPQINKPYILSERDFAMGFYLIISGLIKKLVISDYITLNLVNYIFDTPSLHTGLENLFAVYGYAMVIYCDFSGYSDIAIGIALWLGFKIPANFMSPYQSKNITEFWRRWHISLSSWLKDYLYIPLGGNRKFSIASFIFVIGFLAGAFLMSVNLFKLSYLYASIVSLVLLLIFLLPAIITRNSKGIAANFNLLTTMLLGGFWHGASWNFIIWGAIHGIGLGIHKIWMLITGKAFSGFNNSKIYRILMGIITFHFVCFGWIFFRAEDFDAAMTMINQILFNFDAQVFWPFYENYKEVLWMIVLAMAIHLIPDDAAEKLIAKTKTIPLVIYIIIFFAFLILYGYFKSAEQVMPIYLQF</sequence>
<comment type="caution">
    <text evidence="11">The sequence shown here is derived from an EMBL/GenBank/DDBJ whole genome shotgun (WGS) entry which is preliminary data.</text>
</comment>
<comment type="subcellular location">
    <subcellularLocation>
        <location evidence="1">Cell membrane</location>
        <topology evidence="1">Multi-pass membrane protein</topology>
    </subcellularLocation>
</comment>
<dbReference type="Pfam" id="PF03062">
    <property type="entry name" value="MBOAT"/>
    <property type="match status" value="1"/>
</dbReference>
<dbReference type="PIRSF" id="PIRSF016636">
    <property type="entry name" value="AlgI_DltB"/>
    <property type="match status" value="1"/>
</dbReference>
<evidence type="ECO:0000256" key="2">
    <source>
        <dbReference type="ARBA" id="ARBA00010323"/>
    </source>
</evidence>
<name>A0ABQ2NHH8_9FLAO</name>
<dbReference type="InterPro" id="IPR004299">
    <property type="entry name" value="MBOAT_fam"/>
</dbReference>
<feature type="transmembrane region" description="Helical" evidence="10">
    <location>
        <begin position="355"/>
        <end position="376"/>
    </location>
</feature>
<feature type="transmembrane region" description="Helical" evidence="10">
    <location>
        <begin position="104"/>
        <end position="122"/>
    </location>
</feature>
<dbReference type="InterPro" id="IPR028362">
    <property type="entry name" value="AlgI"/>
</dbReference>
<proteinExistence type="inferred from homology"/>
<keyword evidence="8 9" id="KW-0012">Acyltransferase</keyword>
<keyword evidence="3 9" id="KW-1003">Cell membrane</keyword>
<evidence type="ECO:0000256" key="3">
    <source>
        <dbReference type="ARBA" id="ARBA00022475"/>
    </source>
</evidence>
<keyword evidence="6 10" id="KW-1133">Transmembrane helix</keyword>
<feature type="transmembrane region" description="Helical" evidence="10">
    <location>
        <begin position="406"/>
        <end position="427"/>
    </location>
</feature>
<feature type="transmembrane region" description="Helical" evidence="10">
    <location>
        <begin position="439"/>
        <end position="459"/>
    </location>
</feature>
<organism evidence="11 12">
    <name type="scientific">Cloacibacterium rupense</name>
    <dbReference type="NCBI Taxonomy" id="517423"/>
    <lineage>
        <taxon>Bacteria</taxon>
        <taxon>Pseudomonadati</taxon>
        <taxon>Bacteroidota</taxon>
        <taxon>Flavobacteriia</taxon>
        <taxon>Flavobacteriales</taxon>
        <taxon>Weeksellaceae</taxon>
    </lineage>
</organism>
<evidence type="ECO:0000256" key="10">
    <source>
        <dbReference type="SAM" id="Phobius"/>
    </source>
</evidence>
<dbReference type="Proteomes" id="UP000620064">
    <property type="component" value="Unassembled WGS sequence"/>
</dbReference>
<evidence type="ECO:0000256" key="8">
    <source>
        <dbReference type="ARBA" id="ARBA00023315"/>
    </source>
</evidence>
<evidence type="ECO:0000256" key="5">
    <source>
        <dbReference type="ARBA" id="ARBA00022692"/>
    </source>
</evidence>
<feature type="transmembrane region" description="Helical" evidence="10">
    <location>
        <begin position="523"/>
        <end position="540"/>
    </location>
</feature>
<feature type="transmembrane region" description="Helical" evidence="10">
    <location>
        <begin position="213"/>
        <end position="236"/>
    </location>
</feature>
<protein>
    <submittedName>
        <fullName evidence="11">Alginate O-acetyltransferase</fullName>
    </submittedName>
</protein>
<feature type="transmembrane region" description="Helical" evidence="10">
    <location>
        <begin position="329"/>
        <end position="349"/>
    </location>
</feature>
<evidence type="ECO:0000256" key="9">
    <source>
        <dbReference type="PIRNR" id="PIRNR016636"/>
    </source>
</evidence>
<feature type="transmembrane region" description="Helical" evidence="10">
    <location>
        <begin position="256"/>
        <end position="283"/>
    </location>
</feature>
<keyword evidence="12" id="KW-1185">Reference proteome</keyword>
<comment type="similarity">
    <text evidence="2 9">Belongs to the membrane-bound acyltransferase family.</text>
</comment>
<feature type="transmembrane region" description="Helical" evidence="10">
    <location>
        <begin position="134"/>
        <end position="154"/>
    </location>
</feature>
<dbReference type="InterPro" id="IPR051085">
    <property type="entry name" value="MB_O-acyltransferase"/>
</dbReference>
<dbReference type="PIRSF" id="PIRSF500217">
    <property type="entry name" value="AlgI"/>
    <property type="match status" value="1"/>
</dbReference>
<dbReference type="RefSeq" id="WP_188616264.1">
    <property type="nucleotide sequence ID" value="NZ_BMLV01000001.1"/>
</dbReference>
<keyword evidence="4 9" id="KW-0808">Transferase</keyword>
<keyword evidence="7 9" id="KW-0472">Membrane</keyword>
<dbReference type="EMBL" id="BMLV01000001">
    <property type="protein sequence ID" value="GGP01580.1"/>
    <property type="molecule type" value="Genomic_DNA"/>
</dbReference>
<dbReference type="PANTHER" id="PTHR13285">
    <property type="entry name" value="ACYLTRANSFERASE"/>
    <property type="match status" value="1"/>
</dbReference>
<keyword evidence="5 10" id="KW-0812">Transmembrane</keyword>
<evidence type="ECO:0000313" key="11">
    <source>
        <dbReference type="EMBL" id="GGP01580.1"/>
    </source>
</evidence>
<evidence type="ECO:0000313" key="12">
    <source>
        <dbReference type="Proteomes" id="UP000620064"/>
    </source>
</evidence>
<feature type="transmembrane region" description="Helical" evidence="10">
    <location>
        <begin position="58"/>
        <end position="84"/>
    </location>
</feature>